<evidence type="ECO:0000313" key="3">
    <source>
        <dbReference type="EMBL" id="CAF0878174.1"/>
    </source>
</evidence>
<dbReference type="Proteomes" id="UP000663829">
    <property type="component" value="Unassembled WGS sequence"/>
</dbReference>
<evidence type="ECO:0000256" key="2">
    <source>
        <dbReference type="SAM" id="SignalP"/>
    </source>
</evidence>
<keyword evidence="1" id="KW-0812">Transmembrane</keyword>
<sequence>MRSVIINLIVLIWSLMMDGYVISENRGIKSGLVYCEIQSWVLPLYSFFTLIGIIIASFQICILTFCCGCRKPEQCLKVRSYVIDIIWAFFKEVPQIIILLDLNLCRDGWFKRSSLAKAIFSICVTLWKLYNMYTFLTTDTNSDDIPIWCRTKRLYYCFPISLMPIWTVNLIVSIMIAVIFINRPRGPGDINIPGAIRTLHVNDIYLYEKYINRSGIYLKWPYNKNVKYYMKLIEIDHVMANYKIKVHLSFGNMINNNNKSAICFERSLFDLTPPRCFSLIDNNTLEIVSTIDVIERKNATFTFIYREQRNQYNIGNIIYSGELSNNNLFLDKLLYFRLKQYNAQNDDDFLMRINNYVNISSINQLYEFYTIGKYLIPIEKEWRYGVGKCKPCVLGPKKDY</sequence>
<evidence type="ECO:0000313" key="5">
    <source>
        <dbReference type="EMBL" id="CAF3664790.1"/>
    </source>
</evidence>
<evidence type="ECO:0000313" key="6">
    <source>
        <dbReference type="EMBL" id="CAF3704058.1"/>
    </source>
</evidence>
<proteinExistence type="predicted"/>
<evidence type="ECO:0000256" key="1">
    <source>
        <dbReference type="SAM" id="Phobius"/>
    </source>
</evidence>
<organism evidence="3 7">
    <name type="scientific">Didymodactylos carnosus</name>
    <dbReference type="NCBI Taxonomy" id="1234261"/>
    <lineage>
        <taxon>Eukaryota</taxon>
        <taxon>Metazoa</taxon>
        <taxon>Spiralia</taxon>
        <taxon>Gnathifera</taxon>
        <taxon>Rotifera</taxon>
        <taxon>Eurotatoria</taxon>
        <taxon>Bdelloidea</taxon>
        <taxon>Philodinida</taxon>
        <taxon>Philodinidae</taxon>
        <taxon>Didymodactylos</taxon>
    </lineage>
</organism>
<keyword evidence="7" id="KW-1185">Reference proteome</keyword>
<accession>A0A813Y6Y9</accession>
<feature type="signal peptide" evidence="2">
    <location>
        <begin position="1"/>
        <end position="23"/>
    </location>
</feature>
<dbReference type="EMBL" id="CAJOBA010004139">
    <property type="protein sequence ID" value="CAF3704058.1"/>
    <property type="molecule type" value="Genomic_DNA"/>
</dbReference>
<dbReference type="Proteomes" id="UP000681722">
    <property type="component" value="Unassembled WGS sequence"/>
</dbReference>
<reference evidence="3" key="1">
    <citation type="submission" date="2021-02" db="EMBL/GenBank/DDBJ databases">
        <authorList>
            <person name="Nowell W R."/>
        </authorList>
    </citation>
    <scope>NUCLEOTIDE SEQUENCE</scope>
</reference>
<dbReference type="OrthoDB" id="10018530at2759"/>
<name>A0A813Y6Y9_9BILA</name>
<keyword evidence="1" id="KW-1133">Transmembrane helix</keyword>
<dbReference type="Proteomes" id="UP000677228">
    <property type="component" value="Unassembled WGS sequence"/>
</dbReference>
<comment type="caution">
    <text evidence="3">The sequence shown here is derived from an EMBL/GenBank/DDBJ whole genome shotgun (WGS) entry which is preliminary data.</text>
</comment>
<keyword evidence="1" id="KW-0472">Membrane</keyword>
<protein>
    <recommendedName>
        <fullName evidence="8">G-protein coupled receptors family 1 profile domain-containing protein</fullName>
    </recommendedName>
</protein>
<dbReference type="EMBL" id="CAJOBC010001223">
    <property type="protein sequence ID" value="CAF3664790.1"/>
    <property type="molecule type" value="Genomic_DNA"/>
</dbReference>
<keyword evidence="2" id="KW-0732">Signal</keyword>
<dbReference type="Proteomes" id="UP000682733">
    <property type="component" value="Unassembled WGS sequence"/>
</dbReference>
<evidence type="ECO:0000313" key="7">
    <source>
        <dbReference type="Proteomes" id="UP000663829"/>
    </source>
</evidence>
<evidence type="ECO:0008006" key="8">
    <source>
        <dbReference type="Google" id="ProtNLM"/>
    </source>
</evidence>
<evidence type="ECO:0000313" key="4">
    <source>
        <dbReference type="EMBL" id="CAF0927117.1"/>
    </source>
</evidence>
<dbReference type="EMBL" id="CAJNOQ010001223">
    <property type="protein sequence ID" value="CAF0878174.1"/>
    <property type="molecule type" value="Genomic_DNA"/>
</dbReference>
<dbReference type="AlphaFoldDB" id="A0A813Y6Y9"/>
<feature type="transmembrane region" description="Helical" evidence="1">
    <location>
        <begin position="47"/>
        <end position="69"/>
    </location>
</feature>
<gene>
    <name evidence="3" type="ORF">GPM918_LOCUS7466</name>
    <name evidence="4" type="ORF">OVA965_LOCUS10943</name>
    <name evidence="5" type="ORF">SRO942_LOCUS7466</name>
    <name evidence="6" type="ORF">TMI583_LOCUS10939</name>
</gene>
<dbReference type="EMBL" id="CAJNOK010004137">
    <property type="protein sequence ID" value="CAF0927117.1"/>
    <property type="molecule type" value="Genomic_DNA"/>
</dbReference>
<feature type="chain" id="PRO_5036223553" description="G-protein coupled receptors family 1 profile domain-containing protein" evidence="2">
    <location>
        <begin position="24"/>
        <end position="400"/>
    </location>
</feature>
<feature type="transmembrane region" description="Helical" evidence="1">
    <location>
        <begin position="154"/>
        <end position="181"/>
    </location>
</feature>